<name>A0ABQ7YC27_BRANA</name>
<dbReference type="Gene3D" id="3.40.50.1820">
    <property type="entry name" value="alpha/beta hydrolase"/>
    <property type="match status" value="1"/>
</dbReference>
<gene>
    <name evidence="10" type="ORF">HID58_082049</name>
</gene>
<protein>
    <recommendedName>
        <fullName evidence="12">Lipase-like PAD4</fullName>
    </recommendedName>
</protein>
<keyword evidence="3" id="KW-0963">Cytoplasm</keyword>
<evidence type="ECO:0000256" key="4">
    <source>
        <dbReference type="ARBA" id="ARBA00022801"/>
    </source>
</evidence>
<proteinExistence type="predicted"/>
<evidence type="ECO:0000313" key="11">
    <source>
        <dbReference type="Proteomes" id="UP000824890"/>
    </source>
</evidence>
<organism evidence="10 11">
    <name type="scientific">Brassica napus</name>
    <name type="common">Rape</name>
    <dbReference type="NCBI Taxonomy" id="3708"/>
    <lineage>
        <taxon>Eukaryota</taxon>
        <taxon>Viridiplantae</taxon>
        <taxon>Streptophyta</taxon>
        <taxon>Embryophyta</taxon>
        <taxon>Tracheophyta</taxon>
        <taxon>Spermatophyta</taxon>
        <taxon>Magnoliopsida</taxon>
        <taxon>eudicotyledons</taxon>
        <taxon>Gunneridae</taxon>
        <taxon>Pentapetalae</taxon>
        <taxon>rosids</taxon>
        <taxon>malvids</taxon>
        <taxon>Brassicales</taxon>
        <taxon>Brassicaceae</taxon>
        <taxon>Brassiceae</taxon>
        <taxon>Brassica</taxon>
    </lineage>
</organism>
<dbReference type="InterPro" id="IPR041266">
    <property type="entry name" value="EDS1_EP"/>
</dbReference>
<evidence type="ECO:0000256" key="3">
    <source>
        <dbReference type="ARBA" id="ARBA00022490"/>
    </source>
</evidence>
<sequence>DGKIFGSETGDYNGCTQACRAGFEWLAIKIAFKPFVDRLLCFSIDKSNPAKDPKDADTDINTAAPATAASSSFQDDDSSKRQAPRRDREKTHEKHDSMEECRFETSELQASFMMSTPLWSNSWILCIAADSAGNIQIQHVAGIMYVALPKVEMNQPGNLVDLEVVGDGLFSALSSSLPSGEPPLMVNGAIRHSTGGALAALTALWLLSQPSPPPFRLLCISFGSPLLGNLSFSSSVSRSRLAHKFCHVVSVHDHVPRGNDDRFWPFGTYLFCSDSGGLCLDNADSVRGMFRILNSTGTPNIEEHQRYGHYVSTLSHQFLISRSFRGGRISDNSYEAGGALAVESLGFSNDQPSGVSVKECIETATTISRAPILRSSELAIELGNVVPYRLEIQWYKDSCEASPKKLGYYDNFKNFSNQRELRVNMSRAKLAKFWDGVFEMVEMNELPFDFHLGKKWVYASQFYQLLAEPLDIAYFYKYTYSRTTGHYMKSGNRPKRYEVIDKWWKARGEPHKEKRARTRYASTTQDTCFWAKLEEAKECLDDLTCESSDAQKQTLLWKKIYEFERYSATLVKMKEVSKDVLATNSSYTVWVEKLREFNKLKVSNGVVDKSDAMET</sequence>
<feature type="non-terminal residue" evidence="10">
    <location>
        <position position="1"/>
    </location>
</feature>
<dbReference type="Proteomes" id="UP000824890">
    <property type="component" value="Unassembled WGS sequence"/>
</dbReference>
<evidence type="ECO:0000256" key="7">
    <source>
        <dbReference type="SAM" id="MobiDB-lite"/>
    </source>
</evidence>
<keyword evidence="5" id="KW-0611">Plant defense</keyword>
<dbReference type="Pfam" id="PF18117">
    <property type="entry name" value="EDS1_EP"/>
    <property type="match status" value="1"/>
</dbReference>
<evidence type="ECO:0000313" key="10">
    <source>
        <dbReference type="EMBL" id="KAH0864838.1"/>
    </source>
</evidence>
<dbReference type="Pfam" id="PF01764">
    <property type="entry name" value="Lipase_3"/>
    <property type="match status" value="1"/>
</dbReference>
<accession>A0ABQ7YC27</accession>
<feature type="region of interest" description="Disordered" evidence="7">
    <location>
        <begin position="65"/>
        <end position="100"/>
    </location>
</feature>
<dbReference type="SUPFAM" id="SSF53474">
    <property type="entry name" value="alpha/beta-Hydrolases"/>
    <property type="match status" value="1"/>
</dbReference>
<evidence type="ECO:0000256" key="2">
    <source>
        <dbReference type="ARBA" id="ARBA00004496"/>
    </source>
</evidence>
<evidence type="ECO:0000256" key="1">
    <source>
        <dbReference type="ARBA" id="ARBA00004123"/>
    </source>
</evidence>
<feature type="domain" description="EDS1 EP" evidence="9">
    <location>
        <begin position="391"/>
        <end position="607"/>
    </location>
</feature>
<dbReference type="InterPro" id="IPR029058">
    <property type="entry name" value="AB_hydrolase_fold"/>
</dbReference>
<feature type="domain" description="Fungal lipase-type" evidence="8">
    <location>
        <begin position="192"/>
        <end position="257"/>
    </location>
</feature>
<comment type="caution">
    <text evidence="10">The sequence shown here is derived from an EMBL/GenBank/DDBJ whole genome shotgun (WGS) entry which is preliminary data.</text>
</comment>
<evidence type="ECO:0000256" key="6">
    <source>
        <dbReference type="ARBA" id="ARBA00023242"/>
    </source>
</evidence>
<dbReference type="EMBL" id="JAGKQM010000018">
    <property type="protein sequence ID" value="KAH0864838.1"/>
    <property type="molecule type" value="Genomic_DNA"/>
</dbReference>
<keyword evidence="4" id="KW-0378">Hydrolase</keyword>
<dbReference type="PANTHER" id="PTHR47413:SF5">
    <property type="entry name" value="LIPASE-LIKE PAD4"/>
    <property type="match status" value="1"/>
</dbReference>
<keyword evidence="6" id="KW-0539">Nucleus</keyword>
<dbReference type="InterPro" id="IPR002921">
    <property type="entry name" value="Fungal_lipase-type"/>
</dbReference>
<evidence type="ECO:0000259" key="8">
    <source>
        <dbReference type="Pfam" id="PF01764"/>
    </source>
</evidence>
<dbReference type="PANTHER" id="PTHR47413">
    <property type="entry name" value="LIPASE-LIKE PAD4"/>
    <property type="match status" value="1"/>
</dbReference>
<evidence type="ECO:0000256" key="5">
    <source>
        <dbReference type="ARBA" id="ARBA00022821"/>
    </source>
</evidence>
<evidence type="ECO:0000259" key="9">
    <source>
        <dbReference type="Pfam" id="PF18117"/>
    </source>
</evidence>
<reference evidence="10 11" key="1">
    <citation type="submission" date="2021-05" db="EMBL/GenBank/DDBJ databases">
        <title>Genome Assembly of Synthetic Allotetraploid Brassica napus Reveals Homoeologous Exchanges between Subgenomes.</title>
        <authorList>
            <person name="Davis J.T."/>
        </authorList>
    </citation>
    <scope>NUCLEOTIDE SEQUENCE [LARGE SCALE GENOMIC DNA]</scope>
    <source>
        <strain evidence="11">cv. Da-Ae</strain>
        <tissue evidence="10">Seedling</tissue>
    </source>
</reference>
<keyword evidence="11" id="KW-1185">Reference proteome</keyword>
<evidence type="ECO:0008006" key="12">
    <source>
        <dbReference type="Google" id="ProtNLM"/>
    </source>
</evidence>
<feature type="compositionally biased region" description="Basic and acidic residues" evidence="7">
    <location>
        <begin position="77"/>
        <end position="100"/>
    </location>
</feature>
<comment type="subcellular location">
    <subcellularLocation>
        <location evidence="2">Cytoplasm</location>
    </subcellularLocation>
    <subcellularLocation>
        <location evidence="1">Nucleus</location>
    </subcellularLocation>
</comment>